<dbReference type="InterPro" id="IPR054612">
    <property type="entry name" value="Phage_capsid-like_C"/>
</dbReference>
<dbReference type="InterPro" id="IPR024455">
    <property type="entry name" value="Phage_capsid"/>
</dbReference>
<dbReference type="Gene3D" id="3.30.2320.10">
    <property type="entry name" value="hypothetical protein PF0899 domain"/>
    <property type="match status" value="1"/>
</dbReference>
<evidence type="ECO:0000256" key="2">
    <source>
        <dbReference type="SAM" id="Coils"/>
    </source>
</evidence>
<feature type="domain" description="Phage capsid-like C-terminal" evidence="3">
    <location>
        <begin position="113"/>
        <end position="403"/>
    </location>
</feature>
<dbReference type="RefSeq" id="WP_196608325.1">
    <property type="nucleotide sequence ID" value="NZ_VRYY01000077.1"/>
</dbReference>
<organism evidence="4 5">
    <name type="scientific">Nitratidesulfovibrio oxamicus</name>
    <dbReference type="NCBI Taxonomy" id="32016"/>
    <lineage>
        <taxon>Bacteria</taxon>
        <taxon>Pseudomonadati</taxon>
        <taxon>Thermodesulfobacteriota</taxon>
        <taxon>Desulfovibrionia</taxon>
        <taxon>Desulfovibrionales</taxon>
        <taxon>Desulfovibrionaceae</taxon>
        <taxon>Nitratidesulfovibrio</taxon>
    </lineage>
</organism>
<protein>
    <submittedName>
        <fullName evidence="4">Phage major capsid protein</fullName>
    </submittedName>
</protein>
<evidence type="ECO:0000256" key="1">
    <source>
        <dbReference type="ARBA" id="ARBA00004328"/>
    </source>
</evidence>
<evidence type="ECO:0000259" key="3">
    <source>
        <dbReference type="Pfam" id="PF05065"/>
    </source>
</evidence>
<comment type="caution">
    <text evidence="4">The sequence shown here is derived from an EMBL/GenBank/DDBJ whole genome shotgun (WGS) entry which is preliminary data.</text>
</comment>
<dbReference type="SUPFAM" id="SSF56563">
    <property type="entry name" value="Major capsid protein gp5"/>
    <property type="match status" value="1"/>
</dbReference>
<dbReference type="Proteomes" id="UP001194469">
    <property type="component" value="Unassembled WGS sequence"/>
</dbReference>
<sequence>MSEEIKRLLEQQGTVFEEFKKANDERLKAMAEGKAVSELEAKVEKANAELSRLGKELDDLAKKANRPGAGGDEEAQLHAEHKAAWNRWARKGDETGLAEIEAKAISVGTPADGGYALPIEQDKEITRLLRDESPMRQVCRVVTIGTEEYRKLVNLGGTASGWVGEKAARPETGTPTLAELKPVMGEIYANPAVTQKSLDDLFYNVEAELGADIVTEFAEQEGAAFIHGDGANKPKGLLAYPQSAEPDGERDFGTLQFLTTGVAGGFKARTADVNPADDLIDLIYTLKKGHRSGATFMMNGKTQATVRKWKDAEGNYIWSPSLQAGQPAMLLGYGVTENEDMPDIGAGAIPIAFGNYWRGFWIIDRIGIRSLRDPFTNKPYVHFYTTKRVGSMLADSQAVKLLKLAA</sequence>
<gene>
    <name evidence="4" type="ORF">FVW20_03575</name>
</gene>
<dbReference type="NCBIfam" id="TIGR01554">
    <property type="entry name" value="major_cap_HK97"/>
    <property type="match status" value="1"/>
</dbReference>
<evidence type="ECO:0000313" key="4">
    <source>
        <dbReference type="EMBL" id="MBG3876130.1"/>
    </source>
</evidence>
<keyword evidence="5" id="KW-1185">Reference proteome</keyword>
<feature type="coiled-coil region" evidence="2">
    <location>
        <begin position="29"/>
        <end position="63"/>
    </location>
</feature>
<accession>A0ABS0J144</accession>
<name>A0ABS0J144_9BACT</name>
<proteinExistence type="predicted"/>
<comment type="subcellular location">
    <subcellularLocation>
        <location evidence="1">Virion</location>
    </subcellularLocation>
</comment>
<keyword evidence="2" id="KW-0175">Coiled coil</keyword>
<dbReference type="Pfam" id="PF05065">
    <property type="entry name" value="Phage_capsid"/>
    <property type="match status" value="1"/>
</dbReference>
<dbReference type="EMBL" id="VRYY01000077">
    <property type="protein sequence ID" value="MBG3876130.1"/>
    <property type="molecule type" value="Genomic_DNA"/>
</dbReference>
<reference evidence="4 5" key="1">
    <citation type="submission" date="2019-08" db="EMBL/GenBank/DDBJ databases">
        <authorList>
            <person name="Luo N."/>
        </authorList>
    </citation>
    <scope>NUCLEOTIDE SEQUENCE [LARGE SCALE GENOMIC DNA]</scope>
    <source>
        <strain evidence="4 5">NCIMB 9442</strain>
    </source>
</reference>
<evidence type="ECO:0000313" key="5">
    <source>
        <dbReference type="Proteomes" id="UP001194469"/>
    </source>
</evidence>